<proteinExistence type="predicted"/>
<keyword evidence="2" id="KW-1185">Reference proteome</keyword>
<dbReference type="GO" id="GO:0097361">
    <property type="term" value="C:cytosolic [4Fe-4S] assembly targeting complex"/>
    <property type="evidence" value="ECO:0007669"/>
    <property type="project" value="TreeGrafter"/>
</dbReference>
<dbReference type="Pfam" id="PF00400">
    <property type="entry name" value="WD40"/>
    <property type="match status" value="2"/>
</dbReference>
<evidence type="ECO:0000313" key="1">
    <source>
        <dbReference type="EMBL" id="CAD8110867.1"/>
    </source>
</evidence>
<dbReference type="OrthoDB" id="10333599at2759"/>
<dbReference type="PANTHER" id="PTHR19920">
    <property type="entry name" value="WD40 PROTEIN CIAO1"/>
    <property type="match status" value="1"/>
</dbReference>
<dbReference type="SMART" id="SM00320">
    <property type="entry name" value="WD40"/>
    <property type="match status" value="3"/>
</dbReference>
<accession>A0A8S1Q6V9</accession>
<dbReference type="GO" id="GO:0016226">
    <property type="term" value="P:iron-sulfur cluster assembly"/>
    <property type="evidence" value="ECO:0007669"/>
    <property type="project" value="TreeGrafter"/>
</dbReference>
<dbReference type="EMBL" id="CAJJDN010000096">
    <property type="protein sequence ID" value="CAD8110867.1"/>
    <property type="molecule type" value="Genomic_DNA"/>
</dbReference>
<evidence type="ECO:0008006" key="3">
    <source>
        <dbReference type="Google" id="ProtNLM"/>
    </source>
</evidence>
<sequence>MGNFNQKNYKNEQKIINSQQKSPFQIEFLQFIKQEERCRAMQIIMNNSIFISSCGNFVKVYYFKNGSLSFLQQVKHNKFSVTFLSFARNSQYFISCCDQIIKFWSINGINNQRNITKIRQIDSCYSCYAISDQNQQVVVGMEKKIQFIQMDDQWKVSQYIENHNDQIYNLSFNDSETILISCGGDYKISIIQNFNRLWKIIQIINVDGFGNQAAFIGDNTFIFHPWCSKQMFQYKLIQKNNQMFYLSNSRLMDGEGDLCNLCFSQYIKQKQLFIKQDMCSILIFQVIENSELQFLQSLIFQSIQIQATMSNDGKYLITWDEATQNIQVINIEYK</sequence>
<dbReference type="Proteomes" id="UP000692954">
    <property type="component" value="Unassembled WGS sequence"/>
</dbReference>
<dbReference type="InterPro" id="IPR001680">
    <property type="entry name" value="WD40_rpt"/>
</dbReference>
<dbReference type="PANTHER" id="PTHR19920:SF0">
    <property type="entry name" value="CYTOSOLIC IRON-SULFUR PROTEIN ASSEMBLY PROTEIN CIAO1-RELATED"/>
    <property type="match status" value="1"/>
</dbReference>
<organism evidence="1 2">
    <name type="scientific">Paramecium sonneborni</name>
    <dbReference type="NCBI Taxonomy" id="65129"/>
    <lineage>
        <taxon>Eukaryota</taxon>
        <taxon>Sar</taxon>
        <taxon>Alveolata</taxon>
        <taxon>Ciliophora</taxon>
        <taxon>Intramacronucleata</taxon>
        <taxon>Oligohymenophorea</taxon>
        <taxon>Peniculida</taxon>
        <taxon>Parameciidae</taxon>
        <taxon>Paramecium</taxon>
    </lineage>
</organism>
<dbReference type="AlphaFoldDB" id="A0A8S1Q6V9"/>
<name>A0A8S1Q6V9_9CILI</name>
<reference evidence="1" key="1">
    <citation type="submission" date="2021-01" db="EMBL/GenBank/DDBJ databases">
        <authorList>
            <consortium name="Genoscope - CEA"/>
            <person name="William W."/>
        </authorList>
    </citation>
    <scope>NUCLEOTIDE SEQUENCE</scope>
</reference>
<evidence type="ECO:0000313" key="2">
    <source>
        <dbReference type="Proteomes" id="UP000692954"/>
    </source>
</evidence>
<gene>
    <name evidence="1" type="ORF">PSON_ATCC_30995.1.T0960219</name>
</gene>
<comment type="caution">
    <text evidence="1">The sequence shown here is derived from an EMBL/GenBank/DDBJ whole genome shotgun (WGS) entry which is preliminary data.</text>
</comment>
<protein>
    <recommendedName>
        <fullName evidence="3">WD40-repeat-containing domain</fullName>
    </recommendedName>
</protein>